<dbReference type="Gene3D" id="3.30.30.10">
    <property type="entry name" value="Knottin, scorpion toxin-like"/>
    <property type="match status" value="1"/>
</dbReference>
<dbReference type="GO" id="GO:0006959">
    <property type="term" value="P:humoral immune response"/>
    <property type="evidence" value="ECO:0007669"/>
    <property type="project" value="TreeGrafter"/>
</dbReference>
<dbReference type="GO" id="GO:0042742">
    <property type="term" value="P:defense response to bacterium"/>
    <property type="evidence" value="ECO:0007669"/>
    <property type="project" value="TreeGrafter"/>
</dbReference>
<accession>A0A6J1R3N9</accession>
<dbReference type="Proteomes" id="UP000504618">
    <property type="component" value="Unplaced"/>
</dbReference>
<keyword evidence="6" id="KW-1185">Reference proteome</keyword>
<evidence type="ECO:0000256" key="1">
    <source>
        <dbReference type="ARBA" id="ARBA00004613"/>
    </source>
</evidence>
<feature type="signal peptide" evidence="4">
    <location>
        <begin position="1"/>
        <end position="17"/>
    </location>
</feature>
<evidence type="ECO:0000256" key="2">
    <source>
        <dbReference type="ARBA" id="ARBA00022525"/>
    </source>
</evidence>
<dbReference type="Pfam" id="PF01097">
    <property type="entry name" value="Defensin_2"/>
    <property type="match status" value="1"/>
</dbReference>
<dbReference type="InterPro" id="IPR036574">
    <property type="entry name" value="Scorpion_toxin-like_sf"/>
</dbReference>
<dbReference type="PANTHER" id="PTHR13645:SF0">
    <property type="entry name" value="DEFENSIN"/>
    <property type="match status" value="1"/>
</dbReference>
<sequence>MKIYVFALLVMAAVAFARQLPVEDLNKDEVPLDILYLPLASEDESSPVEHHRERRFTCNNNACNAHCIVRNRKGGYCNDKNLCVCRK</sequence>
<dbReference type="PROSITE" id="PS51378">
    <property type="entry name" value="INVERT_DEFENSINS"/>
    <property type="match status" value="1"/>
</dbReference>
<evidence type="ECO:0000259" key="5">
    <source>
        <dbReference type="PROSITE" id="PS51378"/>
    </source>
</evidence>
<name>A0A6J1R3N9_9HYME</name>
<dbReference type="CDD" id="cd21806">
    <property type="entry name" value="DEFL_defensin-like"/>
    <property type="match status" value="1"/>
</dbReference>
<dbReference type="SUPFAM" id="SSF57095">
    <property type="entry name" value="Scorpion toxin-like"/>
    <property type="match status" value="1"/>
</dbReference>
<dbReference type="GO" id="GO:0005615">
    <property type="term" value="C:extracellular space"/>
    <property type="evidence" value="ECO:0007669"/>
    <property type="project" value="TreeGrafter"/>
</dbReference>
<proteinExistence type="predicted"/>
<dbReference type="GeneID" id="112465438"/>
<evidence type="ECO:0000313" key="6">
    <source>
        <dbReference type="Proteomes" id="UP000504618"/>
    </source>
</evidence>
<dbReference type="AlphaFoldDB" id="A0A6J1R3N9"/>
<keyword evidence="4" id="KW-0732">Signal</keyword>
<dbReference type="RefSeq" id="XP_024888753.1">
    <property type="nucleotide sequence ID" value="XM_025032985.1"/>
</dbReference>
<dbReference type="PANTHER" id="PTHR13645">
    <property type="entry name" value="DEFENSIN"/>
    <property type="match status" value="1"/>
</dbReference>
<feature type="chain" id="PRO_5026855992" evidence="4">
    <location>
        <begin position="18"/>
        <end position="87"/>
    </location>
</feature>
<protein>
    <submittedName>
        <fullName evidence="7">Defensin-like</fullName>
    </submittedName>
</protein>
<feature type="domain" description="Invertebrate defensins family profile" evidence="5">
    <location>
        <begin position="55"/>
        <end position="87"/>
    </location>
</feature>
<reference evidence="7" key="1">
    <citation type="submission" date="2025-08" db="UniProtKB">
        <authorList>
            <consortium name="RefSeq"/>
        </authorList>
    </citation>
    <scope>IDENTIFICATION</scope>
    <source>
        <tissue evidence="7">Whole body</tissue>
    </source>
</reference>
<organism evidence="6 7">
    <name type="scientific">Temnothorax curvispinosus</name>
    <dbReference type="NCBI Taxonomy" id="300111"/>
    <lineage>
        <taxon>Eukaryota</taxon>
        <taxon>Metazoa</taxon>
        <taxon>Ecdysozoa</taxon>
        <taxon>Arthropoda</taxon>
        <taxon>Hexapoda</taxon>
        <taxon>Insecta</taxon>
        <taxon>Pterygota</taxon>
        <taxon>Neoptera</taxon>
        <taxon>Endopterygota</taxon>
        <taxon>Hymenoptera</taxon>
        <taxon>Apocrita</taxon>
        <taxon>Aculeata</taxon>
        <taxon>Formicoidea</taxon>
        <taxon>Formicidae</taxon>
        <taxon>Myrmicinae</taxon>
        <taxon>Temnothorax</taxon>
    </lineage>
</organism>
<comment type="subcellular location">
    <subcellularLocation>
        <location evidence="1">Secreted</location>
    </subcellularLocation>
</comment>
<keyword evidence="3" id="KW-1015">Disulfide bond</keyword>
<evidence type="ECO:0000313" key="7">
    <source>
        <dbReference type="RefSeq" id="XP_024888753.1"/>
    </source>
</evidence>
<keyword evidence="2" id="KW-0964">Secreted</keyword>
<evidence type="ECO:0000256" key="4">
    <source>
        <dbReference type="SAM" id="SignalP"/>
    </source>
</evidence>
<evidence type="ECO:0000256" key="3">
    <source>
        <dbReference type="ARBA" id="ARBA00023157"/>
    </source>
</evidence>
<dbReference type="OrthoDB" id="10038290at2759"/>
<dbReference type="InterPro" id="IPR001542">
    <property type="entry name" value="Defensin_invertebrate/fungal"/>
</dbReference>
<gene>
    <name evidence="7" type="primary">LOC112465438</name>
</gene>